<accession>A0A803LR24</accession>
<organism evidence="3 4">
    <name type="scientific">Chenopodium quinoa</name>
    <name type="common">Quinoa</name>
    <dbReference type="NCBI Taxonomy" id="63459"/>
    <lineage>
        <taxon>Eukaryota</taxon>
        <taxon>Viridiplantae</taxon>
        <taxon>Streptophyta</taxon>
        <taxon>Embryophyta</taxon>
        <taxon>Tracheophyta</taxon>
        <taxon>Spermatophyta</taxon>
        <taxon>Magnoliopsida</taxon>
        <taxon>eudicotyledons</taxon>
        <taxon>Gunneridae</taxon>
        <taxon>Pentapetalae</taxon>
        <taxon>Caryophyllales</taxon>
        <taxon>Chenopodiaceae</taxon>
        <taxon>Chenopodioideae</taxon>
        <taxon>Atripliceae</taxon>
        <taxon>Chenopodium</taxon>
    </lineage>
</organism>
<evidence type="ECO:0000313" key="4">
    <source>
        <dbReference type="Proteomes" id="UP000596660"/>
    </source>
</evidence>
<proteinExistence type="inferred from homology"/>
<reference evidence="3" key="1">
    <citation type="journal article" date="2017" name="Nature">
        <title>The genome of Chenopodium quinoa.</title>
        <authorList>
            <person name="Jarvis D.E."/>
            <person name="Ho Y.S."/>
            <person name="Lightfoot D.J."/>
            <person name="Schmoeckel S.M."/>
            <person name="Li B."/>
            <person name="Borm T.J.A."/>
            <person name="Ohyanagi H."/>
            <person name="Mineta K."/>
            <person name="Michell C.T."/>
            <person name="Saber N."/>
            <person name="Kharbatia N.M."/>
            <person name="Rupper R.R."/>
            <person name="Sharp A.R."/>
            <person name="Dally N."/>
            <person name="Boughton B.A."/>
            <person name="Woo Y.H."/>
            <person name="Gao G."/>
            <person name="Schijlen E.G.W.M."/>
            <person name="Guo X."/>
            <person name="Momin A.A."/>
            <person name="Negrao S."/>
            <person name="Al-Babili S."/>
            <person name="Gehring C."/>
            <person name="Roessner U."/>
            <person name="Jung C."/>
            <person name="Murphy K."/>
            <person name="Arold S.T."/>
            <person name="Gojobori T."/>
            <person name="van der Linden C.G."/>
            <person name="van Loo E.N."/>
            <person name="Jellen E.N."/>
            <person name="Maughan P.J."/>
            <person name="Tester M."/>
        </authorList>
    </citation>
    <scope>NUCLEOTIDE SEQUENCE [LARGE SCALE GENOMIC DNA]</scope>
    <source>
        <strain evidence="3">cv. PI 614886</strain>
    </source>
</reference>
<comment type="similarity">
    <text evidence="1">Belongs to the plant acyltransferase family.</text>
</comment>
<reference evidence="3" key="2">
    <citation type="submission" date="2021-03" db="UniProtKB">
        <authorList>
            <consortium name="EnsemblPlants"/>
        </authorList>
    </citation>
    <scope>IDENTIFICATION</scope>
</reference>
<dbReference type="Proteomes" id="UP000596660">
    <property type="component" value="Unplaced"/>
</dbReference>
<dbReference type="OMA" id="TPHEHKA"/>
<dbReference type="PANTHER" id="PTHR31147">
    <property type="entry name" value="ACYL TRANSFERASE 4"/>
    <property type="match status" value="1"/>
</dbReference>
<dbReference type="Gramene" id="AUR62017403-RA">
    <property type="protein sequence ID" value="AUR62017403-RA:cds"/>
    <property type="gene ID" value="AUR62017403"/>
</dbReference>
<dbReference type="InterPro" id="IPR050898">
    <property type="entry name" value="Plant_acyltransferase"/>
</dbReference>
<dbReference type="PANTHER" id="PTHR31147:SF66">
    <property type="entry name" value="OS05G0315700 PROTEIN"/>
    <property type="match status" value="1"/>
</dbReference>
<dbReference type="GO" id="GO:0016740">
    <property type="term" value="F:transferase activity"/>
    <property type="evidence" value="ECO:0007669"/>
    <property type="project" value="UniProtKB-KW"/>
</dbReference>
<evidence type="ECO:0000256" key="2">
    <source>
        <dbReference type="ARBA" id="ARBA00022679"/>
    </source>
</evidence>
<name>A0A803LR24_CHEQI</name>
<protein>
    <submittedName>
        <fullName evidence="3">Uncharacterized protein</fullName>
    </submittedName>
</protein>
<dbReference type="Pfam" id="PF02458">
    <property type="entry name" value="Transferase"/>
    <property type="match status" value="2"/>
</dbReference>
<evidence type="ECO:0000256" key="1">
    <source>
        <dbReference type="ARBA" id="ARBA00009861"/>
    </source>
</evidence>
<dbReference type="AlphaFoldDB" id="A0A803LR24"/>
<dbReference type="EnsemblPlants" id="AUR62017403-RA">
    <property type="protein sequence ID" value="AUR62017403-RA:cds"/>
    <property type="gene ID" value="AUR62017403"/>
</dbReference>
<sequence>MEKIIKITRQEAVVVVLEKPSRRELKELSDIDDQQGLRVRPQVTMAFKANRSKVGKDPAKVIKEALAKALMYYYPFAGRLREGPNRKLMVDCNDEGVLFIEADANVGLEEIRTRILPPCPLLEDFLYDIPGSKGIIGLPLLLFQVTRLICGGFILGVRFNHTVCDTPGFAQLLQAMAELSRGEINHEHQFKDGGNMVRGCFHFGPKQIRAIRNLFPPNVQHSSSTFELLCAFMWRCRTIALQPEPDEIVKFSMYISIRGKQFTPIPTGYYGNAVVCPAVATKAKDLLRENSWTYALQLVKESKEKANEEYVRSMLDYTVSNGRPDYTEYLHWMTTNHVYVGLEKVDFGWGTPLYAGVPRPHFVQSMFTRFENDRGEMVRAVLMLLPLQAMSRLKEELRKIVDDQRENSRIIQASYEIARL</sequence>
<keyword evidence="4" id="KW-1185">Reference proteome</keyword>
<dbReference type="Gene3D" id="3.30.559.10">
    <property type="entry name" value="Chloramphenicol acetyltransferase-like domain"/>
    <property type="match status" value="2"/>
</dbReference>
<keyword evidence="2" id="KW-0808">Transferase</keyword>
<dbReference type="InterPro" id="IPR023213">
    <property type="entry name" value="CAT-like_dom_sf"/>
</dbReference>
<evidence type="ECO:0000313" key="3">
    <source>
        <dbReference type="EnsemblPlants" id="AUR62017403-RA:cds"/>
    </source>
</evidence>